<dbReference type="OrthoDB" id="360653at2759"/>
<keyword evidence="4" id="KW-1185">Reference proteome</keyword>
<reference evidence="3 4" key="1">
    <citation type="journal article" date="2017" name="PLoS Biol.">
        <title>The sea cucumber genome provides insights into morphological evolution and visceral regeneration.</title>
        <authorList>
            <person name="Zhang X."/>
            <person name="Sun L."/>
            <person name="Yuan J."/>
            <person name="Sun Y."/>
            <person name="Gao Y."/>
            <person name="Zhang L."/>
            <person name="Li S."/>
            <person name="Dai H."/>
            <person name="Hamel J.F."/>
            <person name="Liu C."/>
            <person name="Yu Y."/>
            <person name="Liu S."/>
            <person name="Lin W."/>
            <person name="Guo K."/>
            <person name="Jin S."/>
            <person name="Xu P."/>
            <person name="Storey K.B."/>
            <person name="Huan P."/>
            <person name="Zhang T."/>
            <person name="Zhou Y."/>
            <person name="Zhang J."/>
            <person name="Lin C."/>
            <person name="Li X."/>
            <person name="Xing L."/>
            <person name="Huo D."/>
            <person name="Sun M."/>
            <person name="Wang L."/>
            <person name="Mercier A."/>
            <person name="Li F."/>
            <person name="Yang H."/>
            <person name="Xiang J."/>
        </authorList>
    </citation>
    <scope>NUCLEOTIDE SEQUENCE [LARGE SCALE GENOMIC DNA]</scope>
    <source>
        <strain evidence="3">Shaxun</strain>
        <tissue evidence="3">Muscle</tissue>
    </source>
</reference>
<dbReference type="PANTHER" id="PTHR17695">
    <property type="entry name" value="SMALL SUBUNIT PROCESSOME COMPONENT 20 HOMOLOG"/>
    <property type="match status" value="1"/>
</dbReference>
<dbReference type="GO" id="GO:0032040">
    <property type="term" value="C:small-subunit processome"/>
    <property type="evidence" value="ECO:0007669"/>
    <property type="project" value="TreeGrafter"/>
</dbReference>
<evidence type="ECO:0000256" key="1">
    <source>
        <dbReference type="SAM" id="MobiDB-lite"/>
    </source>
</evidence>
<organism evidence="3 4">
    <name type="scientific">Stichopus japonicus</name>
    <name type="common">Sea cucumber</name>
    <dbReference type="NCBI Taxonomy" id="307972"/>
    <lineage>
        <taxon>Eukaryota</taxon>
        <taxon>Metazoa</taxon>
        <taxon>Echinodermata</taxon>
        <taxon>Eleutherozoa</taxon>
        <taxon>Echinozoa</taxon>
        <taxon>Holothuroidea</taxon>
        <taxon>Aspidochirotacea</taxon>
        <taxon>Aspidochirotida</taxon>
        <taxon>Stichopodidae</taxon>
        <taxon>Apostichopus</taxon>
    </lineage>
</organism>
<evidence type="ECO:0000313" key="3">
    <source>
        <dbReference type="EMBL" id="PIK56262.1"/>
    </source>
</evidence>
<feature type="compositionally biased region" description="Basic and acidic residues" evidence="1">
    <location>
        <begin position="18"/>
        <end position="32"/>
    </location>
</feature>
<gene>
    <name evidence="3" type="ORF">BSL78_06845</name>
</gene>
<dbReference type="InterPro" id="IPR052575">
    <property type="entry name" value="SSU_processome_comp_20"/>
</dbReference>
<dbReference type="EMBL" id="MRZV01000182">
    <property type="protein sequence ID" value="PIK56262.1"/>
    <property type="molecule type" value="Genomic_DNA"/>
</dbReference>
<accession>A0A2G8L7N5</accession>
<feature type="domain" description="U3 small nucleolar RNA-associated protein 20 C-terminal" evidence="2">
    <location>
        <begin position="72"/>
        <end position="203"/>
    </location>
</feature>
<protein>
    <submittedName>
        <fullName evidence="3">Putative small subunit processome component 20-like isoform X3</fullName>
    </submittedName>
</protein>
<proteinExistence type="predicted"/>
<feature type="region of interest" description="Disordered" evidence="1">
    <location>
        <begin position="173"/>
        <end position="204"/>
    </location>
</feature>
<feature type="region of interest" description="Disordered" evidence="1">
    <location>
        <begin position="18"/>
        <end position="66"/>
    </location>
</feature>
<comment type="caution">
    <text evidence="3">The sequence shown here is derived from an EMBL/GenBank/DDBJ whole genome shotgun (WGS) entry which is preliminary data.</text>
</comment>
<name>A0A2G8L7N5_STIJA</name>
<dbReference type="AlphaFoldDB" id="A0A2G8L7N5"/>
<dbReference type="PANTHER" id="PTHR17695:SF11">
    <property type="entry name" value="SMALL SUBUNIT PROCESSOME COMPONENT 20 HOMOLOG"/>
    <property type="match status" value="1"/>
</dbReference>
<feature type="compositionally biased region" description="Acidic residues" evidence="1">
    <location>
        <begin position="33"/>
        <end position="45"/>
    </location>
</feature>
<sequence>MDRTEILSVDDVILGDDLDKRLGEDKSNHKEAEDEDENTDDDDDTSQTAETNSNHDNNSEEDSKETQRSISIAWMVRKLCWICSNEAFRSNQETFRRSSIVKWFAALALDMDPADVKRCLPPIIRVLLRSIDDHNKHNDDNLKVLCQEYVELLKGVVELDFFTRTYADVQRSRQEKRLQRKRQNALEAVANPEEAATKKMKKEP</sequence>
<evidence type="ECO:0000313" key="4">
    <source>
        <dbReference type="Proteomes" id="UP000230750"/>
    </source>
</evidence>
<dbReference type="Proteomes" id="UP000230750">
    <property type="component" value="Unassembled WGS sequence"/>
</dbReference>
<dbReference type="STRING" id="307972.A0A2G8L7N5"/>
<feature type="compositionally biased region" description="Low complexity" evidence="1">
    <location>
        <begin position="46"/>
        <end position="56"/>
    </location>
</feature>
<dbReference type="Pfam" id="PF23099">
    <property type="entry name" value="UTP20_C"/>
    <property type="match status" value="1"/>
</dbReference>
<evidence type="ECO:0000259" key="2">
    <source>
        <dbReference type="Pfam" id="PF23099"/>
    </source>
</evidence>
<dbReference type="InterPro" id="IPR057525">
    <property type="entry name" value="UTP20_C"/>
</dbReference>
<dbReference type="GO" id="GO:0030686">
    <property type="term" value="C:90S preribosome"/>
    <property type="evidence" value="ECO:0007669"/>
    <property type="project" value="TreeGrafter"/>
</dbReference>